<dbReference type="PROSITE" id="PS51257">
    <property type="entry name" value="PROKAR_LIPOPROTEIN"/>
    <property type="match status" value="1"/>
</dbReference>
<name>A0A851GEJ2_9BACT</name>
<proteinExistence type="predicted"/>
<keyword evidence="2" id="KW-1185">Reference proteome</keyword>
<comment type="caution">
    <text evidence="1">The sequence shown here is derived from an EMBL/GenBank/DDBJ whole genome shotgun (WGS) entry which is preliminary data.</text>
</comment>
<gene>
    <name evidence="1" type="ORF">HW115_10090</name>
</gene>
<dbReference type="EMBL" id="JACBAZ010000003">
    <property type="protein sequence ID" value="NWK55963.1"/>
    <property type="molecule type" value="Genomic_DNA"/>
</dbReference>
<protein>
    <recommendedName>
        <fullName evidence="3">DUF3365 domain-containing protein</fullName>
    </recommendedName>
</protein>
<evidence type="ECO:0000313" key="1">
    <source>
        <dbReference type="EMBL" id="NWK55963.1"/>
    </source>
</evidence>
<reference evidence="1 2" key="1">
    <citation type="submission" date="2020-07" db="EMBL/GenBank/DDBJ databases">
        <title>Roseicoccus Jingziensis gen. nov., sp. nov., isolated from coastal seawater.</title>
        <authorList>
            <person name="Feng X."/>
        </authorList>
    </citation>
    <scope>NUCLEOTIDE SEQUENCE [LARGE SCALE GENOMIC DNA]</scope>
    <source>
        <strain evidence="1 2">N1E253</strain>
    </source>
</reference>
<dbReference type="AlphaFoldDB" id="A0A851GEJ2"/>
<evidence type="ECO:0000313" key="2">
    <source>
        <dbReference type="Proteomes" id="UP000557872"/>
    </source>
</evidence>
<accession>A0A851GEJ2</accession>
<sequence length="172" mass="19211">MKCVVLFTVMVLCACSSKPKVEDVGISEASFRSYHYQVLYDFFGGQGFDKANLSSHSHHLMQVQEVQKVFTSAEADLSGVLFVDCKDKEKIKISAFPTREDLDDQTRKLNDTEKKALASLLSKKEGYAGYREKGSEVHSFMWPVRAIHETCVTCHGGEKGALLGAIVYQFSE</sequence>
<dbReference type="Proteomes" id="UP000557872">
    <property type="component" value="Unassembled WGS sequence"/>
</dbReference>
<dbReference type="RefSeq" id="WP_178932509.1">
    <property type="nucleotide sequence ID" value="NZ_JACBAZ010000003.1"/>
</dbReference>
<evidence type="ECO:0008006" key="3">
    <source>
        <dbReference type="Google" id="ProtNLM"/>
    </source>
</evidence>
<organism evidence="1 2">
    <name type="scientific">Oceaniferula marina</name>
    <dbReference type="NCBI Taxonomy" id="2748318"/>
    <lineage>
        <taxon>Bacteria</taxon>
        <taxon>Pseudomonadati</taxon>
        <taxon>Verrucomicrobiota</taxon>
        <taxon>Verrucomicrobiia</taxon>
        <taxon>Verrucomicrobiales</taxon>
        <taxon>Verrucomicrobiaceae</taxon>
        <taxon>Oceaniferula</taxon>
    </lineage>
</organism>